<feature type="non-terminal residue" evidence="3">
    <location>
        <position position="1"/>
    </location>
</feature>
<feature type="compositionally biased region" description="Polar residues" evidence="1">
    <location>
        <begin position="649"/>
        <end position="660"/>
    </location>
</feature>
<comment type="caution">
    <text evidence="3">The sequence shown here is derived from an EMBL/GenBank/DDBJ whole genome shotgun (WGS) entry which is preliminary data.</text>
</comment>
<feature type="region of interest" description="Disordered" evidence="1">
    <location>
        <begin position="301"/>
        <end position="357"/>
    </location>
</feature>
<evidence type="ECO:0000256" key="1">
    <source>
        <dbReference type="SAM" id="MobiDB-lite"/>
    </source>
</evidence>
<proteinExistence type="predicted"/>
<feature type="region of interest" description="Disordered" evidence="1">
    <location>
        <begin position="374"/>
        <end position="720"/>
    </location>
</feature>
<organism evidence="3 4">
    <name type="scientific">Clohesyomyces aquaticus</name>
    <dbReference type="NCBI Taxonomy" id="1231657"/>
    <lineage>
        <taxon>Eukaryota</taxon>
        <taxon>Fungi</taxon>
        <taxon>Dikarya</taxon>
        <taxon>Ascomycota</taxon>
        <taxon>Pezizomycotina</taxon>
        <taxon>Dothideomycetes</taxon>
        <taxon>Pleosporomycetidae</taxon>
        <taxon>Pleosporales</taxon>
        <taxon>Lindgomycetaceae</taxon>
        <taxon>Clohesyomyces</taxon>
    </lineage>
</organism>
<evidence type="ECO:0000313" key="3">
    <source>
        <dbReference type="EMBL" id="ORY15731.1"/>
    </source>
</evidence>
<feature type="compositionally biased region" description="Polar residues" evidence="1">
    <location>
        <begin position="426"/>
        <end position="439"/>
    </location>
</feature>
<dbReference type="STRING" id="1231657.A0A1Y1ZZN5"/>
<reference evidence="3 4" key="1">
    <citation type="submission" date="2016-07" db="EMBL/GenBank/DDBJ databases">
        <title>Pervasive Adenine N6-methylation of Active Genes in Fungi.</title>
        <authorList>
            <consortium name="DOE Joint Genome Institute"/>
            <person name="Mondo S.J."/>
            <person name="Dannebaum R.O."/>
            <person name="Kuo R.C."/>
            <person name="Labutti K."/>
            <person name="Haridas S."/>
            <person name="Kuo A."/>
            <person name="Salamov A."/>
            <person name="Ahrendt S.R."/>
            <person name="Lipzen A."/>
            <person name="Sullivan W."/>
            <person name="Andreopoulos W.B."/>
            <person name="Clum A."/>
            <person name="Lindquist E."/>
            <person name="Daum C."/>
            <person name="Ramamoorthy G.K."/>
            <person name="Gryganskyi A."/>
            <person name="Culley D."/>
            <person name="Magnuson J.K."/>
            <person name="James T.Y."/>
            <person name="O'Malley M.A."/>
            <person name="Stajich J.E."/>
            <person name="Spatafora J.W."/>
            <person name="Visel A."/>
            <person name="Grigoriev I.V."/>
        </authorList>
    </citation>
    <scope>NUCLEOTIDE SEQUENCE [LARGE SCALE GENOMIC DNA]</scope>
    <source>
        <strain evidence="3 4">CBS 115471</strain>
    </source>
</reference>
<feature type="compositionally biased region" description="Low complexity" evidence="1">
    <location>
        <begin position="633"/>
        <end position="643"/>
    </location>
</feature>
<feature type="compositionally biased region" description="Basic and acidic residues" evidence="1">
    <location>
        <begin position="810"/>
        <end position="841"/>
    </location>
</feature>
<feature type="compositionally biased region" description="Basic and acidic residues" evidence="1">
    <location>
        <begin position="331"/>
        <end position="357"/>
    </location>
</feature>
<gene>
    <name evidence="3" type="ORF">BCR34DRAFT_163502</name>
</gene>
<keyword evidence="2" id="KW-0732">Signal</keyword>
<feature type="compositionally biased region" description="Basic and acidic residues" evidence="1">
    <location>
        <begin position="239"/>
        <end position="253"/>
    </location>
</feature>
<evidence type="ECO:0000256" key="2">
    <source>
        <dbReference type="SAM" id="SignalP"/>
    </source>
</evidence>
<feature type="compositionally biased region" description="Gly residues" evidence="1">
    <location>
        <begin position="601"/>
        <end position="613"/>
    </location>
</feature>
<name>A0A1Y1ZZN5_9PLEO</name>
<keyword evidence="4" id="KW-1185">Reference proteome</keyword>
<dbReference type="EMBL" id="MCFA01000023">
    <property type="protein sequence ID" value="ORY15731.1"/>
    <property type="molecule type" value="Genomic_DNA"/>
</dbReference>
<sequence>TSVSGSLYSFIPFLLTSLVDGIPLPTLTCYVISLPPATPFRVSIHSWASKAKPTPAIESKRKPHQRVVYILQVVVDGDRVFHGSYELSAKWPQEIAQEKRGVTEVDRPSSSRNPVLPFPSFQQSVLIRSSLDVRNNSGRINILLSEQLVSKNNSLGELELGASNDIVCFSFQHAPREILEQAGISWPIRNPLFLPSPNNSHSATSQTPNSHIKSRDSTIEGRAMSPISRILRPAFPKPHKPEPYSKPKTEPHAHLPPFPRPPTRGKMAAPNEAWTDSMSGSFGTLFDEISMMDTWSTRQTSSSATANISTTDLLASPPSSEMASAWQNHNPIEEQERAREKAREEQRRRSERQERQVVMALRDDQFETLIEAISPQKKGLQHDQSSSHWYDQDRKHQMGPSTHQPPRMAPMGPPMNTRPSAAALARTSSYSDLNSNSPFRNAPVSMPMASKGGSSTTNPYDDKRGGPSAHKSPLTITYHPSYASDKENIAPNPSRAPTPRPSGMSVSTESRVPTPYPFPPRHLPGSANPPYYTSWGGGSGPADIEIRDSSSMFSSLVRGRTDLNPRSQHPPHPYPGSTKGSPALAPLPAASGSVKSRKEGLGLGTATGTGTGTETGSPTGPRSQQASPRVGLAQAQQAQSQSQDKQKSVPRSTTPGSTPLTRIENIVHTNMNTNAEDRANRGGIGSGSPERTHTQTKTSQQLQQQGSQHHFVPGHKSHRHVDSIDKIERQLWSALGDEMATFDAGADIADADVEHGNSTSTSFEQGHNDAAKIVSPVLDTGGLTLAQLGELEQAESAVVKRKRQGSVGGGEERGRGRKVSREEGKGGEKQRDGVDSFEIIR</sequence>
<feature type="chain" id="PRO_5011005064" evidence="2">
    <location>
        <begin position="22"/>
        <end position="841"/>
    </location>
</feature>
<protein>
    <submittedName>
        <fullName evidence="3">Uncharacterized protein</fullName>
    </submittedName>
</protein>
<accession>A0A1Y1ZZN5</accession>
<feature type="compositionally biased region" description="Low complexity" evidence="1">
    <location>
        <begin position="301"/>
        <end position="311"/>
    </location>
</feature>
<feature type="region of interest" description="Disordered" evidence="1">
    <location>
        <begin position="794"/>
        <end position="841"/>
    </location>
</feature>
<feature type="signal peptide" evidence="2">
    <location>
        <begin position="1"/>
        <end position="21"/>
    </location>
</feature>
<dbReference type="AlphaFoldDB" id="A0A1Y1ZZN5"/>
<feature type="compositionally biased region" description="Polar residues" evidence="1">
    <location>
        <begin position="197"/>
        <end position="211"/>
    </location>
</feature>
<dbReference type="Proteomes" id="UP000193144">
    <property type="component" value="Unassembled WGS sequence"/>
</dbReference>
<feature type="compositionally biased region" description="Low complexity" evidence="1">
    <location>
        <begin position="580"/>
        <end position="593"/>
    </location>
</feature>
<feature type="region of interest" description="Disordered" evidence="1">
    <location>
        <begin position="197"/>
        <end position="275"/>
    </location>
</feature>
<feature type="compositionally biased region" description="Low complexity" evidence="1">
    <location>
        <begin position="695"/>
        <end position="710"/>
    </location>
</feature>
<evidence type="ECO:0000313" key="4">
    <source>
        <dbReference type="Proteomes" id="UP000193144"/>
    </source>
</evidence>
<feature type="compositionally biased region" description="Polar residues" evidence="1">
    <location>
        <begin position="317"/>
        <end position="330"/>
    </location>
</feature>
<dbReference type="OrthoDB" id="5417628at2759"/>